<reference evidence="1 2" key="1">
    <citation type="submission" date="2009-07" db="EMBL/GenBank/DDBJ databases">
        <authorList>
            <person name="Madupu R."/>
            <person name="Sebastian Y."/>
            <person name="Durkin A.S."/>
            <person name="Torralba M."/>
            <person name="Methe B."/>
            <person name="Sutton G.G."/>
            <person name="Strausberg R.L."/>
            <person name="Nelson K.E."/>
        </authorList>
    </citation>
    <scope>NUCLEOTIDE SEQUENCE [LARGE SCALE GENOMIC DNA]</scope>
    <source>
        <strain evidence="1 2">RM3268</strain>
    </source>
</reference>
<evidence type="ECO:0000313" key="2">
    <source>
        <dbReference type="Proteomes" id="UP000005709"/>
    </source>
</evidence>
<dbReference type="RefSeq" id="WP_005872666.1">
    <property type="nucleotide sequence ID" value="NZ_ACYG01000028.1"/>
</dbReference>
<dbReference type="AlphaFoldDB" id="C8PKA3"/>
<protein>
    <submittedName>
        <fullName evidence="1">Uncharacterized protein</fullName>
    </submittedName>
</protein>
<dbReference type="EMBL" id="ACYG01000028">
    <property type="protein sequence ID" value="EEV16797.1"/>
    <property type="molecule type" value="Genomic_DNA"/>
</dbReference>
<gene>
    <name evidence="1" type="ORF">CAMGR0001_1813</name>
</gene>
<name>C8PKA3_9BACT</name>
<evidence type="ECO:0000313" key="1">
    <source>
        <dbReference type="EMBL" id="EEV16797.1"/>
    </source>
</evidence>
<dbReference type="Proteomes" id="UP000005709">
    <property type="component" value="Unassembled WGS sequence"/>
</dbReference>
<keyword evidence="2" id="KW-1185">Reference proteome</keyword>
<proteinExistence type="predicted"/>
<accession>C8PKA3</accession>
<organism evidence="1 2">
    <name type="scientific">Campylobacter gracilis RM3268</name>
    <dbReference type="NCBI Taxonomy" id="553220"/>
    <lineage>
        <taxon>Bacteria</taxon>
        <taxon>Pseudomonadati</taxon>
        <taxon>Campylobacterota</taxon>
        <taxon>Epsilonproteobacteria</taxon>
        <taxon>Campylobacterales</taxon>
        <taxon>Campylobacteraceae</taxon>
        <taxon>Campylobacter</taxon>
    </lineage>
</organism>
<sequence length="54" mass="6689">MKRRQRQNFIYANYASKIYVDFISRVENLVKFRIAREDKILFEISCREDRRNST</sequence>
<comment type="caution">
    <text evidence="1">The sequence shown here is derived from an EMBL/GenBank/DDBJ whole genome shotgun (WGS) entry which is preliminary data.</text>
</comment>